<feature type="domain" description="Rhodopsin" evidence="7">
    <location>
        <begin position="92"/>
        <end position="293"/>
    </location>
</feature>
<dbReference type="AlphaFoldDB" id="B6QQJ7"/>
<evidence type="ECO:0000256" key="3">
    <source>
        <dbReference type="ARBA" id="ARBA00022989"/>
    </source>
</evidence>
<feature type="transmembrane region" description="Helical" evidence="6">
    <location>
        <begin position="17"/>
        <end position="37"/>
    </location>
</feature>
<feature type="transmembrane region" description="Helical" evidence="6">
    <location>
        <begin position="122"/>
        <end position="140"/>
    </location>
</feature>
<dbReference type="VEuPathDB" id="FungiDB:PMAA_042270"/>
<feature type="transmembrane region" description="Helical" evidence="6">
    <location>
        <begin position="230"/>
        <end position="256"/>
    </location>
</feature>
<protein>
    <recommendedName>
        <fullName evidence="7">Rhodopsin domain-containing protein</fullName>
    </recommendedName>
</protein>
<dbReference type="EMBL" id="DS995904">
    <property type="protein sequence ID" value="EEA20381.1"/>
    <property type="molecule type" value="Genomic_DNA"/>
</dbReference>
<accession>B6QQJ7</accession>
<keyword evidence="2 6" id="KW-0812">Transmembrane</keyword>
<dbReference type="Proteomes" id="UP000001294">
    <property type="component" value="Unassembled WGS sequence"/>
</dbReference>
<comment type="subcellular location">
    <subcellularLocation>
        <location evidence="1">Membrane</location>
        <topology evidence="1">Multi-pass membrane protein</topology>
    </subcellularLocation>
</comment>
<dbReference type="GO" id="GO:0016020">
    <property type="term" value="C:membrane"/>
    <property type="evidence" value="ECO:0007669"/>
    <property type="project" value="UniProtKB-SubCell"/>
</dbReference>
<dbReference type="InterPro" id="IPR049326">
    <property type="entry name" value="Rhodopsin_dom_fungi"/>
</dbReference>
<dbReference type="InterPro" id="IPR052337">
    <property type="entry name" value="SAT4-like"/>
</dbReference>
<sequence>MAITYALNTPLTRDPCIAVTVLGAISTITTVLRFYALRLRGIKPGVPEWLIVAGLFRPRPLFISILPFSLSVCLTSIDRLHVRNGFSLDIPVTIAGGAGRKAAEVDPSSVIITLKTILPLEALYGVVLGLVKTSIMLFYFRIFSAKQSFRISVFVTMVIVWAWSVSVILETFLLCRPLAYNWDITIPGTCGDRNATYVVAGTLNLITDLIVMALPVPHIWKLQLNVAKKLALSCLFCLGLFTSIISVIRLVSLMAIDFTDITYSVHMGVMWTVIEPELAIICANMPFQKAVLSKVAPGLFSTARTKYGVSGPQSFERLQDPQYKNTHILCRLDRGRMNTHLSTARGTGEQEGFEESIYNFSDEQRLHSQPEKSEIRVNQKFVVKYGS</sequence>
<keyword evidence="9" id="KW-1185">Reference proteome</keyword>
<proteinExistence type="inferred from homology"/>
<dbReference type="PhylomeDB" id="B6QQJ7"/>
<dbReference type="HOGENOM" id="CLU_028200_0_1_1"/>
<dbReference type="Pfam" id="PF20684">
    <property type="entry name" value="Fung_rhodopsin"/>
    <property type="match status" value="1"/>
</dbReference>
<evidence type="ECO:0000256" key="6">
    <source>
        <dbReference type="SAM" id="Phobius"/>
    </source>
</evidence>
<evidence type="ECO:0000256" key="5">
    <source>
        <dbReference type="ARBA" id="ARBA00038359"/>
    </source>
</evidence>
<evidence type="ECO:0000256" key="1">
    <source>
        <dbReference type="ARBA" id="ARBA00004141"/>
    </source>
</evidence>
<comment type="similarity">
    <text evidence="5">Belongs to the SAT4 family.</text>
</comment>
<gene>
    <name evidence="8" type="ORF">PMAA_042270</name>
</gene>
<reference evidence="9" key="1">
    <citation type="journal article" date="2015" name="Genome Announc.">
        <title>Genome sequence of the AIDS-associated pathogen Penicillium marneffei (ATCC18224) and its near taxonomic relative Talaromyces stipitatus (ATCC10500).</title>
        <authorList>
            <person name="Nierman W.C."/>
            <person name="Fedorova-Abrams N.D."/>
            <person name="Andrianopoulos A."/>
        </authorList>
    </citation>
    <scope>NUCLEOTIDE SEQUENCE [LARGE SCALE GENOMIC DNA]</scope>
    <source>
        <strain evidence="9">ATCC 18224 / CBS 334.59 / QM 7333</strain>
    </source>
</reference>
<name>B6QQJ7_TALMQ</name>
<evidence type="ECO:0000259" key="7">
    <source>
        <dbReference type="Pfam" id="PF20684"/>
    </source>
</evidence>
<keyword evidence="4 6" id="KW-0472">Membrane</keyword>
<evidence type="ECO:0000256" key="2">
    <source>
        <dbReference type="ARBA" id="ARBA00022692"/>
    </source>
</evidence>
<evidence type="ECO:0000313" key="9">
    <source>
        <dbReference type="Proteomes" id="UP000001294"/>
    </source>
</evidence>
<feature type="transmembrane region" description="Helical" evidence="6">
    <location>
        <begin position="152"/>
        <end position="174"/>
    </location>
</feature>
<feature type="transmembrane region" description="Helical" evidence="6">
    <location>
        <begin position="194"/>
        <end position="218"/>
    </location>
</feature>
<evidence type="ECO:0000313" key="8">
    <source>
        <dbReference type="EMBL" id="EEA20381.1"/>
    </source>
</evidence>
<dbReference type="PANTHER" id="PTHR33048">
    <property type="entry name" value="PTH11-LIKE INTEGRAL MEMBRANE PROTEIN (AFU_ORTHOLOGUE AFUA_5G11245)"/>
    <property type="match status" value="1"/>
</dbReference>
<evidence type="ECO:0000256" key="4">
    <source>
        <dbReference type="ARBA" id="ARBA00023136"/>
    </source>
</evidence>
<keyword evidence="3 6" id="KW-1133">Transmembrane helix</keyword>
<organism evidence="8 9">
    <name type="scientific">Talaromyces marneffei (strain ATCC 18224 / CBS 334.59 / QM 7333)</name>
    <name type="common">Penicillium marneffei</name>
    <dbReference type="NCBI Taxonomy" id="441960"/>
    <lineage>
        <taxon>Eukaryota</taxon>
        <taxon>Fungi</taxon>
        <taxon>Dikarya</taxon>
        <taxon>Ascomycota</taxon>
        <taxon>Pezizomycotina</taxon>
        <taxon>Eurotiomycetes</taxon>
        <taxon>Eurotiomycetidae</taxon>
        <taxon>Eurotiales</taxon>
        <taxon>Trichocomaceae</taxon>
        <taxon>Talaromyces</taxon>
        <taxon>Talaromyces sect. Talaromyces</taxon>
    </lineage>
</organism>
<dbReference type="OrthoDB" id="4221392at2759"/>
<dbReference type="PANTHER" id="PTHR33048:SF161">
    <property type="entry name" value="INTEGRAL MEMBRANE PROTEIN"/>
    <property type="match status" value="1"/>
</dbReference>